<dbReference type="SUPFAM" id="SSF48452">
    <property type="entry name" value="TPR-like"/>
    <property type="match status" value="1"/>
</dbReference>
<dbReference type="GO" id="GO:0008270">
    <property type="term" value="F:zinc ion binding"/>
    <property type="evidence" value="ECO:0007669"/>
    <property type="project" value="UniProtKB-KW"/>
</dbReference>
<dbReference type="InterPro" id="IPR035896">
    <property type="entry name" value="AN1-like_Znf"/>
</dbReference>
<evidence type="ECO:0000313" key="6">
    <source>
        <dbReference type="WBParaSite" id="jg14474"/>
    </source>
</evidence>
<dbReference type="PANTHER" id="PTHR22767">
    <property type="entry name" value="N-TERMINAL ACETYLTRANSFERASE-RELATED"/>
    <property type="match status" value="1"/>
</dbReference>
<dbReference type="WBParaSite" id="jg14474">
    <property type="protein sequence ID" value="jg14474"/>
    <property type="gene ID" value="jg14474"/>
</dbReference>
<reference evidence="6" key="1">
    <citation type="submission" date="2022-11" db="UniProtKB">
        <authorList>
            <consortium name="WormBaseParasite"/>
        </authorList>
    </citation>
    <scope>IDENTIFICATION</scope>
</reference>
<name>A0A915D181_9BILA</name>
<dbReference type="SMART" id="SM00154">
    <property type="entry name" value="ZnF_AN1"/>
    <property type="match status" value="1"/>
</dbReference>
<dbReference type="Gene3D" id="4.10.1110.10">
    <property type="entry name" value="AN1-like Zinc finger"/>
    <property type="match status" value="1"/>
</dbReference>
<keyword evidence="2" id="KW-0863">Zinc-finger</keyword>
<dbReference type="Proteomes" id="UP000887574">
    <property type="component" value="Unplaced"/>
</dbReference>
<dbReference type="GO" id="GO:0031416">
    <property type="term" value="C:NatB complex"/>
    <property type="evidence" value="ECO:0007669"/>
    <property type="project" value="TreeGrafter"/>
</dbReference>
<dbReference type="PANTHER" id="PTHR22767:SF3">
    <property type="entry name" value="N-ALPHA-ACETYLTRANSFERASE 25, NATB AUXILIARY SUBUNIT"/>
    <property type="match status" value="1"/>
</dbReference>
<keyword evidence="5" id="KW-1185">Reference proteome</keyword>
<evidence type="ECO:0000259" key="4">
    <source>
        <dbReference type="SMART" id="SM00154"/>
    </source>
</evidence>
<evidence type="ECO:0000256" key="2">
    <source>
        <dbReference type="ARBA" id="ARBA00022771"/>
    </source>
</evidence>
<feature type="domain" description="AN1-type" evidence="4">
    <location>
        <begin position="45"/>
        <end position="84"/>
    </location>
</feature>
<evidence type="ECO:0000256" key="1">
    <source>
        <dbReference type="ARBA" id="ARBA00022723"/>
    </source>
</evidence>
<keyword evidence="3" id="KW-0862">Zinc</keyword>
<dbReference type="Pfam" id="PF01428">
    <property type="entry name" value="zf-AN1"/>
    <property type="match status" value="1"/>
</dbReference>
<organism evidence="5 6">
    <name type="scientific">Ditylenchus dipsaci</name>
    <dbReference type="NCBI Taxonomy" id="166011"/>
    <lineage>
        <taxon>Eukaryota</taxon>
        <taxon>Metazoa</taxon>
        <taxon>Ecdysozoa</taxon>
        <taxon>Nematoda</taxon>
        <taxon>Chromadorea</taxon>
        <taxon>Rhabditida</taxon>
        <taxon>Tylenchina</taxon>
        <taxon>Tylenchomorpha</taxon>
        <taxon>Sphaerularioidea</taxon>
        <taxon>Anguinidae</taxon>
        <taxon>Anguininae</taxon>
        <taxon>Ditylenchus</taxon>
    </lineage>
</organism>
<protein>
    <submittedName>
        <fullName evidence="6">AN1-type domain-containing protein</fullName>
    </submittedName>
</protein>
<evidence type="ECO:0000313" key="5">
    <source>
        <dbReference type="Proteomes" id="UP000887574"/>
    </source>
</evidence>
<dbReference type="InterPro" id="IPR000058">
    <property type="entry name" value="Znf_AN1"/>
</dbReference>
<sequence>MCKCSASIVWIIDSTTVVIGLVASADLISGGRLEGSSELGRQFLCSFNQCFAKEYVRMDCSQCNKNYCLKHRLCEEHDCESLKLLKAEMHTSEPFSTKQKPYSFNKDTKERWNLMKMPRTESDTVLPFSDNVAKHLRRRLRPIYDAIDAGQNKKAIQEADKVLKKHPTTAAARALKALALIRTERSGEAWPLINALEDEVKQGKSDETYYKLCAIALRKHLCLSA</sequence>
<dbReference type="InterPro" id="IPR011990">
    <property type="entry name" value="TPR-like_helical_dom_sf"/>
</dbReference>
<evidence type="ECO:0000256" key="3">
    <source>
        <dbReference type="ARBA" id="ARBA00022833"/>
    </source>
</evidence>
<dbReference type="AlphaFoldDB" id="A0A915D181"/>
<keyword evidence="1" id="KW-0479">Metal-binding</keyword>
<proteinExistence type="predicted"/>
<dbReference type="SUPFAM" id="SSF118310">
    <property type="entry name" value="AN1-like Zinc finger"/>
    <property type="match status" value="1"/>
</dbReference>
<accession>A0A915D181</accession>
<dbReference type="Gene3D" id="1.25.40.1040">
    <property type="match status" value="1"/>
</dbReference>